<dbReference type="InterPro" id="IPR051322">
    <property type="entry name" value="AA_ABC_Transporter_Permease"/>
</dbReference>
<feature type="transmembrane region" description="Helical" evidence="7">
    <location>
        <begin position="188"/>
        <end position="207"/>
    </location>
</feature>
<gene>
    <name evidence="9" type="ORF">lam_368</name>
</gene>
<evidence type="ECO:0000256" key="7">
    <source>
        <dbReference type="RuleBase" id="RU363032"/>
    </source>
</evidence>
<dbReference type="InterPro" id="IPR035906">
    <property type="entry name" value="MetI-like_sf"/>
</dbReference>
<evidence type="ECO:0000256" key="6">
    <source>
        <dbReference type="ARBA" id="ARBA00023136"/>
    </source>
</evidence>
<comment type="subcellular location">
    <subcellularLocation>
        <location evidence="1 7">Cell membrane</location>
        <topology evidence="1 7">Multi-pass membrane protein</topology>
    </subcellularLocation>
</comment>
<proteinExistence type="inferred from homology"/>
<dbReference type="EMBL" id="CP006604">
    <property type="protein sequence ID" value="AHA27736.1"/>
    <property type="molecule type" value="Genomic_DNA"/>
</dbReference>
<accession>U6B7B5</accession>
<comment type="similarity">
    <text evidence="7">Belongs to the binding-protein-dependent transport system permease family.</text>
</comment>
<reference evidence="9 10" key="1">
    <citation type="journal article" date="2014" name="Mol. Plant Microbe Interact.">
        <title>The complete genome sequence of Candidatus Liberibacter americanus, associated with citrus Huanglongbing.</title>
        <authorList>
            <person name="Wulff N.A."/>
            <person name="Zhang S."/>
            <person name="Setubal J.C."/>
            <person name="Almeida N.F."/>
            <person name="Martins E.C."/>
            <person name="Harakava R."/>
            <person name="Kumar D."/>
            <person name="Rangel L.T."/>
            <person name="Foissac X."/>
            <person name="Bove J."/>
            <person name="Gabriel D.W."/>
        </authorList>
    </citation>
    <scope>NUCLEOTIDE SEQUENCE [LARGE SCALE GENOMIC DNA]</scope>
    <source>
        <strain evidence="9 10">Sao Paulo</strain>
    </source>
</reference>
<protein>
    <submittedName>
        <fullName evidence="9">Methionine ABC transporter permease protein</fullName>
    </submittedName>
</protein>
<keyword evidence="10" id="KW-1185">Reference proteome</keyword>
<dbReference type="KEGG" id="lar:lam_368"/>
<dbReference type="PROSITE" id="PS50928">
    <property type="entry name" value="ABC_TM1"/>
    <property type="match status" value="1"/>
</dbReference>
<feature type="transmembrane region" description="Helical" evidence="7">
    <location>
        <begin position="87"/>
        <end position="108"/>
    </location>
</feature>
<dbReference type="eggNOG" id="COG2011">
    <property type="taxonomic scope" value="Bacteria"/>
</dbReference>
<dbReference type="RefSeq" id="WP_007557002.1">
    <property type="nucleotide sequence ID" value="NC_022793.1"/>
</dbReference>
<feature type="transmembrane region" description="Helical" evidence="7">
    <location>
        <begin position="12"/>
        <end position="39"/>
    </location>
</feature>
<dbReference type="PANTHER" id="PTHR30450">
    <property type="entry name" value="ABC TRANSPORTER PERMEASE"/>
    <property type="match status" value="1"/>
</dbReference>
<keyword evidence="5 7" id="KW-1133">Transmembrane helix</keyword>
<name>U6B7B5_9HYPH</name>
<feature type="transmembrane region" description="Helical" evidence="7">
    <location>
        <begin position="146"/>
        <end position="168"/>
    </location>
</feature>
<dbReference type="GO" id="GO:0005886">
    <property type="term" value="C:plasma membrane"/>
    <property type="evidence" value="ECO:0007669"/>
    <property type="project" value="UniProtKB-SubCell"/>
</dbReference>
<dbReference type="SUPFAM" id="SSF161098">
    <property type="entry name" value="MetI-like"/>
    <property type="match status" value="1"/>
</dbReference>
<dbReference type="HOGENOM" id="CLU_077375_0_1_5"/>
<feature type="transmembrane region" description="Helical" evidence="7">
    <location>
        <begin position="120"/>
        <end position="139"/>
    </location>
</feature>
<evidence type="ECO:0000256" key="2">
    <source>
        <dbReference type="ARBA" id="ARBA00022448"/>
    </source>
</evidence>
<organism evidence="9 10">
    <name type="scientific">Candidatus Liberibacter americanus str. Sao Paulo</name>
    <dbReference type="NCBI Taxonomy" id="1261131"/>
    <lineage>
        <taxon>Bacteria</taxon>
        <taxon>Pseudomonadati</taxon>
        <taxon>Pseudomonadota</taxon>
        <taxon>Alphaproteobacteria</taxon>
        <taxon>Hyphomicrobiales</taxon>
        <taxon>Rhizobiaceae</taxon>
        <taxon>Liberibacter</taxon>
    </lineage>
</organism>
<dbReference type="GO" id="GO:0048473">
    <property type="term" value="P:D-methionine transmembrane transport"/>
    <property type="evidence" value="ECO:0007669"/>
    <property type="project" value="TreeGrafter"/>
</dbReference>
<dbReference type="Proteomes" id="UP000017862">
    <property type="component" value="Chromosome"/>
</dbReference>
<dbReference type="Pfam" id="PF00528">
    <property type="entry name" value="BPD_transp_1"/>
    <property type="match status" value="1"/>
</dbReference>
<evidence type="ECO:0000313" key="10">
    <source>
        <dbReference type="Proteomes" id="UP000017862"/>
    </source>
</evidence>
<evidence type="ECO:0000313" key="9">
    <source>
        <dbReference type="EMBL" id="AHA27736.1"/>
    </source>
</evidence>
<evidence type="ECO:0000256" key="4">
    <source>
        <dbReference type="ARBA" id="ARBA00022692"/>
    </source>
</evidence>
<evidence type="ECO:0000256" key="3">
    <source>
        <dbReference type="ARBA" id="ARBA00022475"/>
    </source>
</evidence>
<feature type="domain" description="ABC transmembrane type-1" evidence="8">
    <location>
        <begin position="13"/>
        <end position="207"/>
    </location>
</feature>
<feature type="transmembrane region" description="Helical" evidence="7">
    <location>
        <begin position="51"/>
        <end position="75"/>
    </location>
</feature>
<evidence type="ECO:0000256" key="1">
    <source>
        <dbReference type="ARBA" id="ARBA00004651"/>
    </source>
</evidence>
<keyword evidence="6 7" id="KW-0472">Membrane</keyword>
<evidence type="ECO:0000256" key="5">
    <source>
        <dbReference type="ARBA" id="ARBA00022989"/>
    </source>
</evidence>
<dbReference type="InterPro" id="IPR000515">
    <property type="entry name" value="MetI-like"/>
</dbReference>
<keyword evidence="2 7" id="KW-0813">Transport</keyword>
<keyword evidence="4 7" id="KW-0812">Transmembrane</keyword>
<dbReference type="AlphaFoldDB" id="U6B7B5"/>
<dbReference type="PANTHER" id="PTHR30450:SF1">
    <property type="entry name" value="D-METHIONINE TRANSPORT SYSTEM PERMEASE PROTEIN METI-RELATED"/>
    <property type="match status" value="1"/>
</dbReference>
<sequence length="218" mass="23555">MSIDLLNHIIQGLFETIYMTSISGIIGSILGIIVGLFLATSDKNGLFPAPIISALIGFIINILRSIPFIILVIAMIPITRYIIGTSIGTKAAIIPLSIVVISFIARLIEGSIREVSNDLIEMGIAMGASPLQIVFKILIAESKTSIVRNVTTSFIGLINYSFLAGTIGGGGLGDLAIRYGYQRFMPEVTFFVILTIIALVQIIQIIGKSVEKQINRHH</sequence>
<dbReference type="PATRIC" id="fig|1261131.3.peg.354"/>
<dbReference type="Gene3D" id="1.10.3720.10">
    <property type="entry name" value="MetI-like"/>
    <property type="match status" value="1"/>
</dbReference>
<dbReference type="STRING" id="1261131.lam_368"/>
<keyword evidence="3" id="KW-1003">Cell membrane</keyword>
<dbReference type="CDD" id="cd06261">
    <property type="entry name" value="TM_PBP2"/>
    <property type="match status" value="1"/>
</dbReference>
<evidence type="ECO:0000259" key="8">
    <source>
        <dbReference type="PROSITE" id="PS50928"/>
    </source>
</evidence>